<evidence type="ECO:0000256" key="1">
    <source>
        <dbReference type="ARBA" id="ARBA00001400"/>
    </source>
</evidence>
<evidence type="ECO:0000313" key="13">
    <source>
        <dbReference type="EMBL" id="MBT1070561.1"/>
    </source>
</evidence>
<feature type="domain" description="Uracil-DNA glycosylase-like" evidence="12">
    <location>
        <begin position="86"/>
        <end position="234"/>
    </location>
</feature>
<keyword evidence="9" id="KW-0408">Iron</keyword>
<reference evidence="13 14" key="1">
    <citation type="submission" date="2021-05" db="EMBL/GenBank/DDBJ databases">
        <title>The draft genome of Geobacter chapellei DSM 13688.</title>
        <authorList>
            <person name="Xu Z."/>
            <person name="Masuda Y."/>
            <person name="Itoh H."/>
            <person name="Senoo K."/>
        </authorList>
    </citation>
    <scope>NUCLEOTIDE SEQUENCE [LARGE SCALE GENOMIC DNA]</scope>
    <source>
        <strain evidence="13 14">DSM 13688</strain>
    </source>
</reference>
<evidence type="ECO:0000256" key="5">
    <source>
        <dbReference type="ARBA" id="ARBA00022485"/>
    </source>
</evidence>
<evidence type="ECO:0000313" key="14">
    <source>
        <dbReference type="Proteomes" id="UP000784128"/>
    </source>
</evidence>
<keyword evidence="8" id="KW-0378">Hydrolase</keyword>
<dbReference type="PANTHER" id="PTHR33693:SF1">
    <property type="entry name" value="TYPE-4 URACIL-DNA GLYCOSYLASE"/>
    <property type="match status" value="1"/>
</dbReference>
<sequence>MSVTQSPTASLCTASLKAYLQALQESGMDGIPVTVAGGAPLLPEAALPAAPGISAKNQHESLEKIRKDLQSCQRCGLGKKKKNLVFGAGASNARLLFIGEGPEAEEDTKGEPFVGEAGGILTRVITAMGLKREDIYICNVMKCCLPENRDLETEEIAACAPFLLRQIRSIHPEVIVALGKCAADTLLNIKEPISKLRGKFHDYNGIPLMPTYPPSYLLQQQKQGNLTSFWDVWDDMTQVLRLLKLPVPEKSRKK</sequence>
<dbReference type="InterPro" id="IPR005273">
    <property type="entry name" value="Ura-DNA_glyco_family4"/>
</dbReference>
<dbReference type="Proteomes" id="UP000784128">
    <property type="component" value="Unassembled WGS sequence"/>
</dbReference>
<evidence type="ECO:0000256" key="3">
    <source>
        <dbReference type="ARBA" id="ARBA00012030"/>
    </source>
</evidence>
<dbReference type="InterPro" id="IPR005122">
    <property type="entry name" value="Uracil-DNA_glycosylase-like"/>
</dbReference>
<dbReference type="Gene3D" id="3.40.470.10">
    <property type="entry name" value="Uracil-DNA glycosylase-like domain"/>
    <property type="match status" value="1"/>
</dbReference>
<evidence type="ECO:0000256" key="2">
    <source>
        <dbReference type="ARBA" id="ARBA00006521"/>
    </source>
</evidence>
<evidence type="ECO:0000256" key="7">
    <source>
        <dbReference type="ARBA" id="ARBA00022763"/>
    </source>
</evidence>
<keyword evidence="5" id="KW-0004">4Fe-4S</keyword>
<keyword evidence="11" id="KW-0234">DNA repair</keyword>
<dbReference type="InterPro" id="IPR051536">
    <property type="entry name" value="UDG_Type-4/5"/>
</dbReference>
<evidence type="ECO:0000256" key="6">
    <source>
        <dbReference type="ARBA" id="ARBA00022723"/>
    </source>
</evidence>
<keyword evidence="10" id="KW-0411">Iron-sulfur</keyword>
<dbReference type="CDD" id="cd10030">
    <property type="entry name" value="UDG-F4_TTUDGA_SPO1dp_like"/>
    <property type="match status" value="1"/>
</dbReference>
<name>A0ABS5U4H3_9BACT</name>
<evidence type="ECO:0000259" key="12">
    <source>
        <dbReference type="SMART" id="SM00986"/>
    </source>
</evidence>
<protein>
    <recommendedName>
        <fullName evidence="4">Type-4 uracil-DNA glycosylase</fullName>
        <ecNumber evidence="3">3.2.2.27</ecNumber>
    </recommendedName>
</protein>
<keyword evidence="7" id="KW-0227">DNA damage</keyword>
<evidence type="ECO:0000256" key="10">
    <source>
        <dbReference type="ARBA" id="ARBA00023014"/>
    </source>
</evidence>
<comment type="similarity">
    <text evidence="2">Belongs to the uracil-DNA glycosylase (UDG) superfamily. Type 4 (UDGa) family.</text>
</comment>
<organism evidence="13 14">
    <name type="scientific">Pelotalea chapellei</name>
    <dbReference type="NCBI Taxonomy" id="44671"/>
    <lineage>
        <taxon>Bacteria</taxon>
        <taxon>Pseudomonadati</taxon>
        <taxon>Thermodesulfobacteriota</taxon>
        <taxon>Desulfuromonadia</taxon>
        <taxon>Geobacterales</taxon>
        <taxon>Geobacteraceae</taxon>
        <taxon>Pelotalea</taxon>
    </lineage>
</organism>
<evidence type="ECO:0000256" key="8">
    <source>
        <dbReference type="ARBA" id="ARBA00022801"/>
    </source>
</evidence>
<evidence type="ECO:0000256" key="9">
    <source>
        <dbReference type="ARBA" id="ARBA00023004"/>
    </source>
</evidence>
<comment type="caution">
    <text evidence="13">The sequence shown here is derived from an EMBL/GenBank/DDBJ whole genome shotgun (WGS) entry which is preliminary data.</text>
</comment>
<dbReference type="InterPro" id="IPR036895">
    <property type="entry name" value="Uracil-DNA_glycosylase-like_sf"/>
</dbReference>
<dbReference type="PANTHER" id="PTHR33693">
    <property type="entry name" value="TYPE-5 URACIL-DNA GLYCOSYLASE"/>
    <property type="match status" value="1"/>
</dbReference>
<dbReference type="SUPFAM" id="SSF52141">
    <property type="entry name" value="Uracil-DNA glycosylase-like"/>
    <property type="match status" value="1"/>
</dbReference>
<dbReference type="SMART" id="SM00986">
    <property type="entry name" value="UDG"/>
    <property type="match status" value="1"/>
</dbReference>
<gene>
    <name evidence="13" type="ORF">KJB30_02070</name>
</gene>
<comment type="catalytic activity">
    <reaction evidence="1">
        <text>Hydrolyzes single-stranded DNA or mismatched double-stranded DNA and polynucleotides, releasing free uracil.</text>
        <dbReference type="EC" id="3.2.2.27"/>
    </reaction>
</comment>
<evidence type="ECO:0000256" key="4">
    <source>
        <dbReference type="ARBA" id="ARBA00019403"/>
    </source>
</evidence>
<evidence type="ECO:0000256" key="11">
    <source>
        <dbReference type="ARBA" id="ARBA00023204"/>
    </source>
</evidence>
<dbReference type="NCBIfam" id="TIGR00758">
    <property type="entry name" value="UDG_fam4"/>
    <property type="match status" value="1"/>
</dbReference>
<accession>A0ABS5U4H3</accession>
<dbReference type="EC" id="3.2.2.27" evidence="3"/>
<dbReference type="SMART" id="SM00987">
    <property type="entry name" value="UreE_C"/>
    <property type="match status" value="1"/>
</dbReference>
<keyword evidence="14" id="KW-1185">Reference proteome</keyword>
<keyword evidence="6" id="KW-0479">Metal-binding</keyword>
<dbReference type="Pfam" id="PF03167">
    <property type="entry name" value="UDG"/>
    <property type="match status" value="1"/>
</dbReference>
<dbReference type="EMBL" id="JAHDYS010000002">
    <property type="protein sequence ID" value="MBT1070561.1"/>
    <property type="molecule type" value="Genomic_DNA"/>
</dbReference>
<proteinExistence type="inferred from homology"/>